<keyword evidence="2" id="KW-1185">Reference proteome</keyword>
<sequence>MSTKHPNAAGLELFASKKVDKRIAQPNENQINQALKEMYRYSPREVRRELPIQLGEEHQHLLGQIPMKSDVIPTPSFKMVGSANFRTSQSI</sequence>
<dbReference type="AlphaFoldDB" id="A0A8H5HSC1"/>
<organism evidence="1 2">
    <name type="scientific">Collybiopsis confluens</name>
    <dbReference type="NCBI Taxonomy" id="2823264"/>
    <lineage>
        <taxon>Eukaryota</taxon>
        <taxon>Fungi</taxon>
        <taxon>Dikarya</taxon>
        <taxon>Basidiomycota</taxon>
        <taxon>Agaricomycotina</taxon>
        <taxon>Agaricomycetes</taxon>
        <taxon>Agaricomycetidae</taxon>
        <taxon>Agaricales</taxon>
        <taxon>Marasmiineae</taxon>
        <taxon>Omphalotaceae</taxon>
        <taxon>Collybiopsis</taxon>
    </lineage>
</organism>
<accession>A0A8H5HSC1</accession>
<gene>
    <name evidence="1" type="ORF">D9757_004729</name>
</gene>
<evidence type="ECO:0000313" key="2">
    <source>
        <dbReference type="Proteomes" id="UP000518752"/>
    </source>
</evidence>
<dbReference type="EMBL" id="JAACJN010000029">
    <property type="protein sequence ID" value="KAF5388585.1"/>
    <property type="molecule type" value="Genomic_DNA"/>
</dbReference>
<reference evidence="1 2" key="1">
    <citation type="journal article" date="2020" name="ISME J.">
        <title>Uncovering the hidden diversity of litter-decomposition mechanisms in mushroom-forming fungi.</title>
        <authorList>
            <person name="Floudas D."/>
            <person name="Bentzer J."/>
            <person name="Ahren D."/>
            <person name="Johansson T."/>
            <person name="Persson P."/>
            <person name="Tunlid A."/>
        </authorList>
    </citation>
    <scope>NUCLEOTIDE SEQUENCE [LARGE SCALE GENOMIC DNA]</scope>
    <source>
        <strain evidence="1 2">CBS 406.79</strain>
    </source>
</reference>
<dbReference type="Proteomes" id="UP000518752">
    <property type="component" value="Unassembled WGS sequence"/>
</dbReference>
<name>A0A8H5HSC1_9AGAR</name>
<protein>
    <submittedName>
        <fullName evidence="1">Uncharacterized protein</fullName>
    </submittedName>
</protein>
<comment type="caution">
    <text evidence="1">The sequence shown here is derived from an EMBL/GenBank/DDBJ whole genome shotgun (WGS) entry which is preliminary data.</text>
</comment>
<evidence type="ECO:0000313" key="1">
    <source>
        <dbReference type="EMBL" id="KAF5388585.1"/>
    </source>
</evidence>
<proteinExistence type="predicted"/>